<name>A0ACC3N0K9_9PEZI</name>
<keyword evidence="2" id="KW-1185">Reference proteome</keyword>
<sequence>MDTAFKDTAVDILKIRIRSSKYAHLLSHDGGDIIKTIYEGTPEGSAARALLVHVFAFYGSAIDLAAVFDHAPKDFYYDIAVAMRQVIDAGAKKGFWHSLTKCHYHCHQGEEQCYLSPQ</sequence>
<protein>
    <submittedName>
        <fullName evidence="1">Uncharacterized protein</fullName>
    </submittedName>
</protein>
<reference evidence="1" key="1">
    <citation type="submission" date="2023-07" db="EMBL/GenBank/DDBJ databases">
        <title>Black Yeasts Isolated from many extreme environments.</title>
        <authorList>
            <person name="Coleine C."/>
            <person name="Stajich J.E."/>
            <person name="Selbmann L."/>
        </authorList>
    </citation>
    <scope>NUCLEOTIDE SEQUENCE</scope>
    <source>
        <strain evidence="1">CCFEE 5714</strain>
    </source>
</reference>
<proteinExistence type="predicted"/>
<evidence type="ECO:0000313" key="1">
    <source>
        <dbReference type="EMBL" id="KAK3706829.1"/>
    </source>
</evidence>
<gene>
    <name evidence="1" type="ORF">LTR37_012508</name>
</gene>
<organism evidence="1 2">
    <name type="scientific">Vermiconidia calcicola</name>
    <dbReference type="NCBI Taxonomy" id="1690605"/>
    <lineage>
        <taxon>Eukaryota</taxon>
        <taxon>Fungi</taxon>
        <taxon>Dikarya</taxon>
        <taxon>Ascomycota</taxon>
        <taxon>Pezizomycotina</taxon>
        <taxon>Dothideomycetes</taxon>
        <taxon>Dothideomycetidae</taxon>
        <taxon>Mycosphaerellales</taxon>
        <taxon>Extremaceae</taxon>
        <taxon>Vermiconidia</taxon>
    </lineage>
</organism>
<evidence type="ECO:0000313" key="2">
    <source>
        <dbReference type="Proteomes" id="UP001281147"/>
    </source>
</evidence>
<dbReference type="EMBL" id="JAUTXU010000116">
    <property type="protein sequence ID" value="KAK3706829.1"/>
    <property type="molecule type" value="Genomic_DNA"/>
</dbReference>
<dbReference type="Proteomes" id="UP001281147">
    <property type="component" value="Unassembled WGS sequence"/>
</dbReference>
<accession>A0ACC3N0K9</accession>
<comment type="caution">
    <text evidence="1">The sequence shown here is derived from an EMBL/GenBank/DDBJ whole genome shotgun (WGS) entry which is preliminary data.</text>
</comment>